<name>A0A074X4M5_AURPU</name>
<dbReference type="RefSeq" id="XP_029754896.1">
    <property type="nucleotide sequence ID" value="XM_029907423.1"/>
</dbReference>
<sequence>MPSLRLRIRVTLEATKEALLPLRLGLYVNDSNTSLPIPFKVPLSGSKLPLTRPGPVDNPFASSFNPSALLGLPPSTYYGPTSSTLPSFSPTRFVPPPTVNEPVKPNYISSLALYICSVIKATFNVRNSGNPDGRIT</sequence>
<proteinExistence type="predicted"/>
<dbReference type="Proteomes" id="UP000030706">
    <property type="component" value="Unassembled WGS sequence"/>
</dbReference>
<dbReference type="AlphaFoldDB" id="A0A074X4M5"/>
<reference evidence="1 2" key="1">
    <citation type="journal article" date="2014" name="BMC Genomics">
        <title>Genome sequencing of four Aureobasidium pullulans varieties: biotechnological potential, stress tolerance, and description of new species.</title>
        <authorList>
            <person name="Gostin Ar C."/>
            <person name="Ohm R.A."/>
            <person name="Kogej T."/>
            <person name="Sonjak S."/>
            <person name="Turk M."/>
            <person name="Zajc J."/>
            <person name="Zalar P."/>
            <person name="Grube M."/>
            <person name="Sun H."/>
            <person name="Han J."/>
            <person name="Sharma A."/>
            <person name="Chiniquy J."/>
            <person name="Ngan C.Y."/>
            <person name="Lipzen A."/>
            <person name="Barry K."/>
            <person name="Grigoriev I.V."/>
            <person name="Gunde-Cimerman N."/>
        </authorList>
    </citation>
    <scope>NUCLEOTIDE SEQUENCE [LARGE SCALE GENOMIC DNA]</scope>
    <source>
        <strain evidence="1 2">EXF-150</strain>
    </source>
</reference>
<dbReference type="EMBL" id="KL585016">
    <property type="protein sequence ID" value="KEQ78709.1"/>
    <property type="molecule type" value="Genomic_DNA"/>
</dbReference>
<evidence type="ECO:0000313" key="1">
    <source>
        <dbReference type="EMBL" id="KEQ78709.1"/>
    </source>
</evidence>
<gene>
    <name evidence="1" type="ORF">M438DRAFT_360318</name>
</gene>
<protein>
    <submittedName>
        <fullName evidence="1">Uncharacterized protein</fullName>
    </submittedName>
</protein>
<dbReference type="GeneID" id="40749729"/>
<dbReference type="HOGENOM" id="CLU_1875038_0_0_1"/>
<evidence type="ECO:0000313" key="2">
    <source>
        <dbReference type="Proteomes" id="UP000030706"/>
    </source>
</evidence>
<organism evidence="1 2">
    <name type="scientific">Aureobasidium pullulans EXF-150</name>
    <dbReference type="NCBI Taxonomy" id="1043002"/>
    <lineage>
        <taxon>Eukaryota</taxon>
        <taxon>Fungi</taxon>
        <taxon>Dikarya</taxon>
        <taxon>Ascomycota</taxon>
        <taxon>Pezizomycotina</taxon>
        <taxon>Dothideomycetes</taxon>
        <taxon>Dothideomycetidae</taxon>
        <taxon>Dothideales</taxon>
        <taxon>Saccotheciaceae</taxon>
        <taxon>Aureobasidium</taxon>
    </lineage>
</organism>
<keyword evidence="2" id="KW-1185">Reference proteome</keyword>
<accession>A0A074X4M5</accession>